<name>A0A7V8NN10_9BACT</name>
<keyword evidence="5" id="KW-1185">Reference proteome</keyword>
<evidence type="ECO:0000256" key="2">
    <source>
        <dbReference type="SAM" id="MobiDB-lite"/>
    </source>
</evidence>
<dbReference type="PANTHER" id="PTHR22953">
    <property type="entry name" value="ACID PHOSPHATASE RELATED"/>
    <property type="match status" value="1"/>
</dbReference>
<dbReference type="EMBL" id="JACDQQ010000445">
    <property type="protein sequence ID" value="MBA0084261.1"/>
    <property type="molecule type" value="Genomic_DNA"/>
</dbReference>
<gene>
    <name evidence="4" type="ORF">HRJ53_04630</name>
</gene>
<organism evidence="4 5">
    <name type="scientific">Candidatus Acidiferrum panamense</name>
    <dbReference type="NCBI Taxonomy" id="2741543"/>
    <lineage>
        <taxon>Bacteria</taxon>
        <taxon>Pseudomonadati</taxon>
        <taxon>Acidobacteriota</taxon>
        <taxon>Terriglobia</taxon>
        <taxon>Candidatus Acidiferrales</taxon>
        <taxon>Candidatus Acidiferrum</taxon>
    </lineage>
</organism>
<sequence length="631" mass="66815">DTTYFYRVTGPGMPAGGFTASFHTRKQSDHFSFLVQGDEGFFPPVPNSNPARLADYEARIVHLMYNTENLSVPAAPALPRPDIALNTGDNVYTNGAEGSYRDYWMPVWNSDTDSNEMGAPFIRSIPFFIVVGNHDTGATGVNVNMLGGDNAGRFSGNTDGGDAMAYFNNYYYPLNGPVGVDQEFTWTGDSVADNGMFFSFAGKSYTSPAAIEAYRASTIVDSGGGAKLQIDHMSNYSFDYGNAHFTFIEANPHVFAGLLDGSPAYAKAPPAFSAYPSILREWLINDLDSSSQTWKVVVFHQPAFSSGNATVKNSQMRGVAKFLEDHGVNIVFNGHEHNYQRTLPLRAEAGVAAAPSPSGPAAVDIDTSFDGVTQTVPDGVLYIVEGSGGNREFDGDKNQPRGQGPGVDQDDSATGTFTLQNTSLTFVNGPAAWLDTHLTDNEMFPVLPGAGSGPKITTRFKSKVFSFGDVLVRGNQLTLYQVSEPLLPTSSATAANPAPFGTDVHGVPLNDPIPDTLVDPTNGDVVTPPAEGQSALLDKFTVTKPDLGENQDGNAQGGLEAHLSAPSRASAGSTIIYSIQVENDSGYALNGTQVVVNLAEGASFAGTTCDMVTVHGSQVVVTLGRLGVGSG</sequence>
<dbReference type="InterPro" id="IPR029052">
    <property type="entry name" value="Metallo-depent_PP-like"/>
</dbReference>
<feature type="non-terminal residue" evidence="4">
    <location>
        <position position="631"/>
    </location>
</feature>
<dbReference type="GO" id="GO:0003993">
    <property type="term" value="F:acid phosphatase activity"/>
    <property type="evidence" value="ECO:0007669"/>
    <property type="project" value="InterPro"/>
</dbReference>
<proteinExistence type="predicted"/>
<evidence type="ECO:0000256" key="1">
    <source>
        <dbReference type="ARBA" id="ARBA00022729"/>
    </source>
</evidence>
<accession>A0A7V8NN10</accession>
<evidence type="ECO:0000259" key="3">
    <source>
        <dbReference type="Pfam" id="PF00149"/>
    </source>
</evidence>
<evidence type="ECO:0000313" key="4">
    <source>
        <dbReference type="EMBL" id="MBA0084261.1"/>
    </source>
</evidence>
<feature type="non-terminal residue" evidence="4">
    <location>
        <position position="1"/>
    </location>
</feature>
<keyword evidence="1" id="KW-0732">Signal</keyword>
<dbReference type="Pfam" id="PF00149">
    <property type="entry name" value="Metallophos"/>
    <property type="match status" value="1"/>
</dbReference>
<dbReference type="PANTHER" id="PTHR22953:SF153">
    <property type="entry name" value="PURPLE ACID PHOSPHATASE"/>
    <property type="match status" value="1"/>
</dbReference>
<feature type="domain" description="Calcineurin-like phosphoesterase" evidence="3">
    <location>
        <begin position="79"/>
        <end position="339"/>
    </location>
</feature>
<dbReference type="AlphaFoldDB" id="A0A7V8NN10"/>
<comment type="caution">
    <text evidence="4">The sequence shown here is derived from an EMBL/GenBank/DDBJ whole genome shotgun (WGS) entry which is preliminary data.</text>
</comment>
<evidence type="ECO:0000313" key="5">
    <source>
        <dbReference type="Proteomes" id="UP000567293"/>
    </source>
</evidence>
<dbReference type="Proteomes" id="UP000567293">
    <property type="component" value="Unassembled WGS sequence"/>
</dbReference>
<dbReference type="SUPFAM" id="SSF56300">
    <property type="entry name" value="Metallo-dependent phosphatases"/>
    <property type="match status" value="1"/>
</dbReference>
<reference evidence="4" key="1">
    <citation type="submission" date="2020-06" db="EMBL/GenBank/DDBJ databases">
        <title>Legume-microbial interactions unlock mineral nutrients during tropical forest succession.</title>
        <authorList>
            <person name="Epihov D.Z."/>
        </authorList>
    </citation>
    <scope>NUCLEOTIDE SEQUENCE [LARGE SCALE GENOMIC DNA]</scope>
    <source>
        <strain evidence="4">Pan2503</strain>
    </source>
</reference>
<feature type="region of interest" description="Disordered" evidence="2">
    <location>
        <begin position="387"/>
        <end position="415"/>
    </location>
</feature>
<dbReference type="InterPro" id="IPR039331">
    <property type="entry name" value="PAPs-like"/>
</dbReference>
<dbReference type="Gene3D" id="3.60.21.10">
    <property type="match status" value="1"/>
</dbReference>
<protein>
    <submittedName>
        <fullName evidence="4">Metallophosphoesterase</fullName>
    </submittedName>
</protein>
<dbReference type="InterPro" id="IPR004843">
    <property type="entry name" value="Calcineurin-like_PHP"/>
</dbReference>